<dbReference type="SMART" id="SM00304">
    <property type="entry name" value="HAMP"/>
    <property type="match status" value="2"/>
</dbReference>
<dbReference type="InterPro" id="IPR004089">
    <property type="entry name" value="MCPsignal_dom"/>
</dbReference>
<dbReference type="GO" id="GO:0007165">
    <property type="term" value="P:signal transduction"/>
    <property type="evidence" value="ECO:0007669"/>
    <property type="project" value="UniProtKB-KW"/>
</dbReference>
<organism evidence="11">
    <name type="scientific">Vibrio chaetopteri</name>
    <dbReference type="NCBI Taxonomy" id="3016528"/>
    <lineage>
        <taxon>Bacteria</taxon>
        <taxon>Pseudomonadati</taxon>
        <taxon>Pseudomonadota</taxon>
        <taxon>Gammaproteobacteria</taxon>
        <taxon>Vibrionales</taxon>
        <taxon>Vibrionaceae</taxon>
        <taxon>Vibrio</taxon>
    </lineage>
</organism>
<dbReference type="Pfam" id="PF00672">
    <property type="entry name" value="HAMP"/>
    <property type="match status" value="1"/>
</dbReference>
<evidence type="ECO:0000256" key="2">
    <source>
        <dbReference type="ARBA" id="ARBA00022692"/>
    </source>
</evidence>
<comment type="similarity">
    <text evidence="6">Belongs to the methyl-accepting chemotaxis (MCP) protein family.</text>
</comment>
<dbReference type="CDD" id="cd06225">
    <property type="entry name" value="HAMP"/>
    <property type="match status" value="1"/>
</dbReference>
<keyword evidence="2 8" id="KW-0812">Transmembrane</keyword>
<evidence type="ECO:0000256" key="4">
    <source>
        <dbReference type="ARBA" id="ARBA00023136"/>
    </source>
</evidence>
<dbReference type="AlphaFoldDB" id="A0AAU8BQ90"/>
<evidence type="ECO:0000256" key="8">
    <source>
        <dbReference type="SAM" id="Phobius"/>
    </source>
</evidence>
<accession>A0AAU8BQ90</accession>
<feature type="domain" description="HAMP" evidence="10">
    <location>
        <begin position="159"/>
        <end position="213"/>
    </location>
</feature>
<dbReference type="KEGG" id="vck:PG915_18835"/>
<evidence type="ECO:0000256" key="7">
    <source>
        <dbReference type="PROSITE-ProRule" id="PRU00284"/>
    </source>
</evidence>
<feature type="domain" description="Methyl-accepting transducer" evidence="9">
    <location>
        <begin position="218"/>
        <end position="454"/>
    </location>
</feature>
<dbReference type="GO" id="GO:0006935">
    <property type="term" value="P:chemotaxis"/>
    <property type="evidence" value="ECO:0007669"/>
    <property type="project" value="UniProtKB-ARBA"/>
</dbReference>
<name>A0AAU8BQ90_9VIBR</name>
<dbReference type="PANTHER" id="PTHR32089:SF119">
    <property type="entry name" value="METHYL-ACCEPTING CHEMOTAXIS PROTEIN CTPL"/>
    <property type="match status" value="1"/>
</dbReference>
<evidence type="ECO:0000259" key="10">
    <source>
        <dbReference type="PROSITE" id="PS50885"/>
    </source>
</evidence>
<keyword evidence="3 8" id="KW-1133">Transmembrane helix</keyword>
<dbReference type="PANTHER" id="PTHR32089">
    <property type="entry name" value="METHYL-ACCEPTING CHEMOTAXIS PROTEIN MCPB"/>
    <property type="match status" value="1"/>
</dbReference>
<evidence type="ECO:0000256" key="5">
    <source>
        <dbReference type="ARBA" id="ARBA00023224"/>
    </source>
</evidence>
<dbReference type="SMART" id="SM00283">
    <property type="entry name" value="MA"/>
    <property type="match status" value="1"/>
</dbReference>
<comment type="subcellular location">
    <subcellularLocation>
        <location evidence="1">Membrane</location>
        <topology evidence="1">Multi-pass membrane protein</topology>
    </subcellularLocation>
</comment>
<evidence type="ECO:0000313" key="11">
    <source>
        <dbReference type="EMBL" id="XCD18802.1"/>
    </source>
</evidence>
<dbReference type="Gene3D" id="6.10.340.10">
    <property type="match status" value="1"/>
</dbReference>
<dbReference type="PROSITE" id="PS50885">
    <property type="entry name" value="HAMP"/>
    <property type="match status" value="1"/>
</dbReference>
<dbReference type="EMBL" id="CP115921">
    <property type="protein sequence ID" value="XCD18802.1"/>
    <property type="molecule type" value="Genomic_DNA"/>
</dbReference>
<keyword evidence="5 7" id="KW-0807">Transducer</keyword>
<dbReference type="FunFam" id="1.10.287.950:FF:000001">
    <property type="entry name" value="Methyl-accepting chemotaxis sensory transducer"/>
    <property type="match status" value="1"/>
</dbReference>
<dbReference type="PROSITE" id="PS50111">
    <property type="entry name" value="CHEMOTAXIS_TRANSDUC_2"/>
    <property type="match status" value="1"/>
</dbReference>
<sequence>MNRLTKKIILVVTLVMTLVTAIALSTQYVLTKQNVEADLEKVTAEIEQELQVILQEPVYVYDKALIGSILEAYIKNDTISSIVVRDQNGKEMSQVRQKTAEFESRINIEWDGLPIGSVSLGFNSEQARNELKSLMLRSMLMFGTLYLVVIVSLGYIMDRLVVTPIKGMASSMNDIAAGGGDLTSRVQATSNDEVSDLAKAFNRFVETVQEIVVDTARTTESLKQNGSAITSVRASVSQQTENQLALTHESLSKIEQFNLATSEIAANTENTLFKSNDALSLGASSEQAITQNVSNVEDLSANLETAAERANALKNRSDDIGRVVEVIKAIAEQTNLLALNAAIEAARAGESGRGFAVVADEVRALASKTHDSTSEIESIIESLQQEATESFNATQESKQLVELTKVSSDEAQLALTKMIEAVTSINAMVDSVASACEEQSNVSNTVAQDMRELDTSAADMRTVNDELQVLAEAITSNTTELDSQIRRFKY</sequence>
<dbReference type="Pfam" id="PF00015">
    <property type="entry name" value="MCPsignal"/>
    <property type="match status" value="1"/>
</dbReference>
<evidence type="ECO:0000256" key="3">
    <source>
        <dbReference type="ARBA" id="ARBA00022989"/>
    </source>
</evidence>
<evidence type="ECO:0000256" key="6">
    <source>
        <dbReference type="ARBA" id="ARBA00029447"/>
    </source>
</evidence>
<reference evidence="11" key="1">
    <citation type="submission" date="2023-01" db="EMBL/GenBank/DDBJ databases">
        <title>Vibrio sp. CB1-14 genome sequencing.</title>
        <authorList>
            <person name="Otstavnykh N."/>
            <person name="Isaeva M."/>
            <person name="Meleshko D."/>
        </authorList>
    </citation>
    <scope>NUCLEOTIDE SEQUENCE</scope>
    <source>
        <strain evidence="11">CB1-14</strain>
    </source>
</reference>
<gene>
    <name evidence="11" type="ORF">PG915_18835</name>
</gene>
<dbReference type="SUPFAM" id="SSF58104">
    <property type="entry name" value="Methyl-accepting chemotaxis protein (MCP) signaling domain"/>
    <property type="match status" value="1"/>
</dbReference>
<protein>
    <submittedName>
        <fullName evidence="11">Methyl-accepting chemotaxis protein</fullName>
    </submittedName>
</protein>
<dbReference type="InterPro" id="IPR003660">
    <property type="entry name" value="HAMP_dom"/>
</dbReference>
<evidence type="ECO:0000259" key="9">
    <source>
        <dbReference type="PROSITE" id="PS50111"/>
    </source>
</evidence>
<dbReference type="RefSeq" id="WP_353499945.1">
    <property type="nucleotide sequence ID" value="NZ_CP115921.1"/>
</dbReference>
<feature type="transmembrane region" description="Helical" evidence="8">
    <location>
        <begin position="134"/>
        <end position="156"/>
    </location>
</feature>
<evidence type="ECO:0000256" key="1">
    <source>
        <dbReference type="ARBA" id="ARBA00004141"/>
    </source>
</evidence>
<proteinExistence type="inferred from homology"/>
<dbReference type="Gene3D" id="1.10.287.950">
    <property type="entry name" value="Methyl-accepting chemotaxis protein"/>
    <property type="match status" value="1"/>
</dbReference>
<keyword evidence="4 8" id="KW-0472">Membrane</keyword>
<dbReference type="GO" id="GO:0016020">
    <property type="term" value="C:membrane"/>
    <property type="evidence" value="ECO:0007669"/>
    <property type="project" value="UniProtKB-SubCell"/>
</dbReference>